<dbReference type="Proteomes" id="UP001054945">
    <property type="component" value="Unassembled WGS sequence"/>
</dbReference>
<sequence length="140" mass="15816">MELCHDILDNCASFKNFRSQEENPGHLIDEALNLFKPMLLLINTPPSPLWQNREIFISLSDTSSLPLLSEIITHQTRTNLIKSLRRKTGFVKEGNAENQARSLITSLGNLRNGKVPSSGKKKSRQRLAQTISISTRFKTL</sequence>
<accession>A0AAV4PDJ8</accession>
<keyword evidence="2" id="KW-1185">Reference proteome</keyword>
<dbReference type="AlphaFoldDB" id="A0AAV4PDJ8"/>
<evidence type="ECO:0000313" key="2">
    <source>
        <dbReference type="Proteomes" id="UP001054945"/>
    </source>
</evidence>
<dbReference type="EMBL" id="BPLR01004329">
    <property type="protein sequence ID" value="GIX94055.1"/>
    <property type="molecule type" value="Genomic_DNA"/>
</dbReference>
<protein>
    <submittedName>
        <fullName evidence="1">Uncharacterized protein</fullName>
    </submittedName>
</protein>
<reference evidence="1 2" key="1">
    <citation type="submission" date="2021-06" db="EMBL/GenBank/DDBJ databases">
        <title>Caerostris extrusa draft genome.</title>
        <authorList>
            <person name="Kono N."/>
            <person name="Arakawa K."/>
        </authorList>
    </citation>
    <scope>NUCLEOTIDE SEQUENCE [LARGE SCALE GENOMIC DNA]</scope>
</reference>
<evidence type="ECO:0000313" key="1">
    <source>
        <dbReference type="EMBL" id="GIX94055.1"/>
    </source>
</evidence>
<organism evidence="1 2">
    <name type="scientific">Caerostris extrusa</name>
    <name type="common">Bark spider</name>
    <name type="synonym">Caerostris bankana</name>
    <dbReference type="NCBI Taxonomy" id="172846"/>
    <lineage>
        <taxon>Eukaryota</taxon>
        <taxon>Metazoa</taxon>
        <taxon>Ecdysozoa</taxon>
        <taxon>Arthropoda</taxon>
        <taxon>Chelicerata</taxon>
        <taxon>Arachnida</taxon>
        <taxon>Araneae</taxon>
        <taxon>Araneomorphae</taxon>
        <taxon>Entelegynae</taxon>
        <taxon>Araneoidea</taxon>
        <taxon>Araneidae</taxon>
        <taxon>Caerostris</taxon>
    </lineage>
</organism>
<comment type="caution">
    <text evidence="1">The sequence shown here is derived from an EMBL/GenBank/DDBJ whole genome shotgun (WGS) entry which is preliminary data.</text>
</comment>
<gene>
    <name evidence="1" type="ORF">CEXT_259261</name>
</gene>
<proteinExistence type="predicted"/>
<name>A0AAV4PDJ8_CAEEX</name>